<protein>
    <recommendedName>
        <fullName evidence="2">DUF1570 domain-containing protein</fullName>
    </recommendedName>
</protein>
<feature type="signal peptide" evidence="1">
    <location>
        <begin position="1"/>
        <end position="23"/>
    </location>
</feature>
<gene>
    <name evidence="3" type="ORF">Pla144_12300</name>
</gene>
<proteinExistence type="predicted"/>
<organism evidence="3 4">
    <name type="scientific">Bythopirellula polymerisocia</name>
    <dbReference type="NCBI Taxonomy" id="2528003"/>
    <lineage>
        <taxon>Bacteria</taxon>
        <taxon>Pseudomonadati</taxon>
        <taxon>Planctomycetota</taxon>
        <taxon>Planctomycetia</taxon>
        <taxon>Pirellulales</taxon>
        <taxon>Lacipirellulaceae</taxon>
        <taxon>Bythopirellula</taxon>
    </lineage>
</organism>
<accession>A0A5C6CZZ6</accession>
<comment type="caution">
    <text evidence="3">The sequence shown here is derived from an EMBL/GenBank/DDBJ whole genome shotgun (WGS) entry which is preliminary data.</text>
</comment>
<dbReference type="Pfam" id="PF07607">
    <property type="entry name" value="DUF1570"/>
    <property type="match status" value="1"/>
</dbReference>
<keyword evidence="4" id="KW-1185">Reference proteome</keyword>
<name>A0A5C6CZZ6_9BACT</name>
<dbReference type="AlphaFoldDB" id="A0A5C6CZZ6"/>
<reference evidence="3 4" key="1">
    <citation type="submission" date="2019-02" db="EMBL/GenBank/DDBJ databases">
        <title>Deep-cultivation of Planctomycetes and their phenomic and genomic characterization uncovers novel biology.</title>
        <authorList>
            <person name="Wiegand S."/>
            <person name="Jogler M."/>
            <person name="Boedeker C."/>
            <person name="Pinto D."/>
            <person name="Vollmers J."/>
            <person name="Rivas-Marin E."/>
            <person name="Kohn T."/>
            <person name="Peeters S.H."/>
            <person name="Heuer A."/>
            <person name="Rast P."/>
            <person name="Oberbeckmann S."/>
            <person name="Bunk B."/>
            <person name="Jeske O."/>
            <person name="Meyerdierks A."/>
            <person name="Storesund J.E."/>
            <person name="Kallscheuer N."/>
            <person name="Luecker S."/>
            <person name="Lage O.M."/>
            <person name="Pohl T."/>
            <person name="Merkel B.J."/>
            <person name="Hornburger P."/>
            <person name="Mueller R.-W."/>
            <person name="Bruemmer F."/>
            <person name="Labrenz M."/>
            <person name="Spormann A.M."/>
            <person name="Op Den Camp H."/>
            <person name="Overmann J."/>
            <person name="Amann R."/>
            <person name="Jetten M.S.M."/>
            <person name="Mascher T."/>
            <person name="Medema M.H."/>
            <person name="Devos D.P."/>
            <person name="Kaster A.-K."/>
            <person name="Ovreas L."/>
            <person name="Rohde M."/>
            <person name="Galperin M.Y."/>
            <person name="Jogler C."/>
        </authorList>
    </citation>
    <scope>NUCLEOTIDE SEQUENCE [LARGE SCALE GENOMIC DNA]</scope>
    <source>
        <strain evidence="3 4">Pla144</strain>
    </source>
</reference>
<evidence type="ECO:0000256" key="1">
    <source>
        <dbReference type="SAM" id="SignalP"/>
    </source>
</evidence>
<evidence type="ECO:0000259" key="2">
    <source>
        <dbReference type="Pfam" id="PF07607"/>
    </source>
</evidence>
<keyword evidence="1" id="KW-0732">Signal</keyword>
<feature type="domain" description="DUF1570" evidence="2">
    <location>
        <begin position="281"/>
        <end position="391"/>
    </location>
</feature>
<evidence type="ECO:0000313" key="4">
    <source>
        <dbReference type="Proteomes" id="UP000318437"/>
    </source>
</evidence>
<dbReference type="InterPro" id="IPR011464">
    <property type="entry name" value="DUF1570"/>
</dbReference>
<dbReference type="Proteomes" id="UP000318437">
    <property type="component" value="Unassembled WGS sequence"/>
</dbReference>
<dbReference type="EMBL" id="SJPS01000001">
    <property type="protein sequence ID" value="TWU30443.1"/>
    <property type="molecule type" value="Genomic_DNA"/>
</dbReference>
<dbReference type="OrthoDB" id="228844at2"/>
<sequence length="447" mass="50277" precursor="true">MLKLFDQFAVVVLCIFIAADAYAESALADMPSLATGEVLFSVPDLYSANGSPGNVTADDRRSATTSFARAHKFCDEGDVGAALRWTARTLMFAPNHADARRVLGYERYNDTWAGAFALRQLEAGKIWNHEFGWVEADDLSRYEAGDRPLGQKWISAEADALRHAKIDDGWRIRTDHFQVTTNDSPESAVALATRLEETYQVWLQLCGGFFIDAADLKKRFEGKSSRSYRSKPFQVVYYRTRGEYNDTLLRQQPRIGMTLGIYFDTSRATHFFAGEDQDPGTITHEAVHQFFQESAPAARNVGGLSNAWIVEGIACYFESLSPVRLAEGKHAYTIGTPQAGRLPAAYQRAIIDEYYVPLAELCKLGTTDLQRRTDIAQLYSQSAGLATFFMHYQDGIYREPLLKYLQLVYAGRDKPTTLQEVTGQSFAELDKQYHEYLMSLSGEDRKE</sequence>
<feature type="chain" id="PRO_5023057763" description="DUF1570 domain-containing protein" evidence="1">
    <location>
        <begin position="24"/>
        <end position="447"/>
    </location>
</feature>
<evidence type="ECO:0000313" key="3">
    <source>
        <dbReference type="EMBL" id="TWU30443.1"/>
    </source>
</evidence>
<dbReference type="RefSeq" id="WP_146448694.1">
    <property type="nucleotide sequence ID" value="NZ_SJPS01000001.1"/>
</dbReference>